<name>L8GXK8_ACACF</name>
<gene>
    <name evidence="3" type="ORF">ACA1_060300</name>
</gene>
<feature type="region of interest" description="Disordered" evidence="1">
    <location>
        <begin position="29"/>
        <end position="102"/>
    </location>
</feature>
<keyword evidence="4" id="KW-1185">Reference proteome</keyword>
<feature type="domain" description="F-box" evidence="2">
    <location>
        <begin position="123"/>
        <end position="169"/>
    </location>
</feature>
<dbReference type="VEuPathDB" id="AmoebaDB:ACA1_060300"/>
<evidence type="ECO:0000313" key="3">
    <source>
        <dbReference type="EMBL" id="ELR17303.1"/>
    </source>
</evidence>
<dbReference type="InterPro" id="IPR001810">
    <property type="entry name" value="F-box_dom"/>
</dbReference>
<dbReference type="RefSeq" id="XP_004339316.1">
    <property type="nucleotide sequence ID" value="XM_004339268.1"/>
</dbReference>
<dbReference type="Gene3D" id="1.20.1280.50">
    <property type="match status" value="1"/>
</dbReference>
<dbReference type="InterPro" id="IPR036047">
    <property type="entry name" value="F-box-like_dom_sf"/>
</dbReference>
<accession>L8GXK8</accession>
<dbReference type="KEGG" id="acan:ACA1_060300"/>
<proteinExistence type="predicted"/>
<protein>
    <submittedName>
        <fullName evidence="3">F-box domain containing protein</fullName>
    </submittedName>
</protein>
<evidence type="ECO:0000256" key="1">
    <source>
        <dbReference type="SAM" id="MobiDB-lite"/>
    </source>
</evidence>
<dbReference type="GeneID" id="14917878"/>
<reference evidence="3" key="1">
    <citation type="journal article" date="2013" name="Genome Biol.">
        <title>Genome of Acanthamoeba castellanii highlights extensive lateral gene transfer and early evolution of tyrosine kinase signaling.</title>
        <authorList>
            <person name="Clarke M."/>
            <person name="Lohan A.J."/>
            <person name="Liu B."/>
            <person name="Lagkouvardos I."/>
            <person name="Roy S."/>
            <person name="Zafar N."/>
            <person name="Bertelli C."/>
            <person name="Schilde C."/>
            <person name="Kianianmomeni A."/>
            <person name="Burglin T.R."/>
            <person name="Frech C."/>
            <person name="Turcotte B."/>
            <person name="Kopec K.O."/>
            <person name="Synnott J.M."/>
            <person name="Choo C."/>
            <person name="Paponov I."/>
            <person name="Finkler A."/>
            <person name="Soon Heng Tan C."/>
            <person name="Hutchins A.P."/>
            <person name="Weinmeier T."/>
            <person name="Rattei T."/>
            <person name="Chu J.S."/>
            <person name="Gimenez G."/>
            <person name="Irimia M."/>
            <person name="Rigden D.J."/>
            <person name="Fitzpatrick D.A."/>
            <person name="Lorenzo-Morales J."/>
            <person name="Bateman A."/>
            <person name="Chiu C.H."/>
            <person name="Tang P."/>
            <person name="Hegemann P."/>
            <person name="Fromm H."/>
            <person name="Raoult D."/>
            <person name="Greub G."/>
            <person name="Miranda-Saavedra D."/>
            <person name="Chen N."/>
            <person name="Nash P."/>
            <person name="Ginger M.L."/>
            <person name="Horn M."/>
            <person name="Schaap P."/>
            <person name="Caler L."/>
            <person name="Loftus B."/>
        </authorList>
    </citation>
    <scope>NUCLEOTIDE SEQUENCE [LARGE SCALE GENOMIC DNA]</scope>
    <source>
        <strain evidence="3">Neff</strain>
    </source>
</reference>
<evidence type="ECO:0000259" key="2">
    <source>
        <dbReference type="PROSITE" id="PS50181"/>
    </source>
</evidence>
<dbReference type="EMBL" id="KB007974">
    <property type="protein sequence ID" value="ELR17303.1"/>
    <property type="molecule type" value="Genomic_DNA"/>
</dbReference>
<dbReference type="Proteomes" id="UP000011083">
    <property type="component" value="Unassembled WGS sequence"/>
</dbReference>
<evidence type="ECO:0000313" key="4">
    <source>
        <dbReference type="Proteomes" id="UP000011083"/>
    </source>
</evidence>
<dbReference type="SUPFAM" id="SSF81383">
    <property type="entry name" value="F-box domain"/>
    <property type="match status" value="1"/>
</dbReference>
<dbReference type="PROSITE" id="PS50181">
    <property type="entry name" value="FBOX"/>
    <property type="match status" value="1"/>
</dbReference>
<sequence>MTAAVSRVPTTDEGATWASWLHQAKGRVASLLNADEEPSPGAGPERGTRAAAAAASPSLWLDLGPQWRPRERRHHRSTTSPGAPGRPATHAHDDDDDDDDPEEALRRAWLATALAHREHNEASVWLYALPEELQLLLFSHFGAGDLAAVSLVSTLFHRLASDNALWRLQFERAQGGWKVACNVGAEPLPSGASQLARWFEEKLAFTHSALSQLIPHQHHQHHQQHHQRWHDPSASLAAEMTCAALVDWKSQYHIHHSVSLLRLLAMSCFSGPEPRLTRAPPRERLVWLDG</sequence>
<dbReference type="Pfam" id="PF12937">
    <property type="entry name" value="F-box-like"/>
    <property type="match status" value="1"/>
</dbReference>
<organism evidence="3 4">
    <name type="scientific">Acanthamoeba castellanii (strain ATCC 30010 / Neff)</name>
    <dbReference type="NCBI Taxonomy" id="1257118"/>
    <lineage>
        <taxon>Eukaryota</taxon>
        <taxon>Amoebozoa</taxon>
        <taxon>Discosea</taxon>
        <taxon>Longamoebia</taxon>
        <taxon>Centramoebida</taxon>
        <taxon>Acanthamoebidae</taxon>
        <taxon>Acanthamoeba</taxon>
    </lineage>
</organism>
<dbReference type="AlphaFoldDB" id="L8GXK8"/>